<evidence type="ECO:0000256" key="5">
    <source>
        <dbReference type="ARBA" id="ARBA00023078"/>
    </source>
</evidence>
<proteinExistence type="inferred from homology"/>
<keyword evidence="4" id="KW-0809">Transit peptide</keyword>
<protein>
    <submittedName>
        <fullName evidence="8">Uncharacterized protein</fullName>
    </submittedName>
</protein>
<keyword evidence="6" id="KW-0472">Membrane</keyword>
<dbReference type="SUPFAM" id="SSF101112">
    <property type="entry name" value="Oxygen-evolving enhancer protein 3"/>
    <property type="match status" value="1"/>
</dbReference>
<name>A0A444DJA0_ENSVE</name>
<dbReference type="InterPro" id="IPR054099">
    <property type="entry name" value="PSII_PsbQ_pln"/>
</dbReference>
<keyword evidence="2" id="KW-0150">Chloroplast</keyword>
<dbReference type="GO" id="GO:0009654">
    <property type="term" value="C:photosystem II oxygen evolving complex"/>
    <property type="evidence" value="ECO:0007669"/>
    <property type="project" value="InterPro"/>
</dbReference>
<dbReference type="GO" id="GO:0019898">
    <property type="term" value="C:extrinsic component of membrane"/>
    <property type="evidence" value="ECO:0007669"/>
    <property type="project" value="InterPro"/>
</dbReference>
<dbReference type="InterPro" id="IPR008797">
    <property type="entry name" value="PSII_PsbQ"/>
</dbReference>
<comment type="subcellular location">
    <subcellularLocation>
        <location evidence="1">Plastid</location>
        <location evidence="1">Chloroplast thylakoid membrane</location>
    </subcellularLocation>
</comment>
<evidence type="ECO:0000256" key="7">
    <source>
        <dbReference type="ARBA" id="ARBA00035649"/>
    </source>
</evidence>
<comment type="similarity">
    <text evidence="7">Belongs to the PsbQ family.</text>
</comment>
<evidence type="ECO:0000256" key="2">
    <source>
        <dbReference type="ARBA" id="ARBA00022528"/>
    </source>
</evidence>
<organism evidence="8 9">
    <name type="scientific">Ensete ventricosum</name>
    <name type="common">Abyssinian banana</name>
    <name type="synonym">Musa ensete</name>
    <dbReference type="NCBI Taxonomy" id="4639"/>
    <lineage>
        <taxon>Eukaryota</taxon>
        <taxon>Viridiplantae</taxon>
        <taxon>Streptophyta</taxon>
        <taxon>Embryophyta</taxon>
        <taxon>Tracheophyta</taxon>
        <taxon>Spermatophyta</taxon>
        <taxon>Magnoliopsida</taxon>
        <taxon>Liliopsida</taxon>
        <taxon>Zingiberales</taxon>
        <taxon>Musaceae</taxon>
        <taxon>Ensete</taxon>
    </lineage>
</organism>
<keyword evidence="5" id="KW-0793">Thylakoid</keyword>
<dbReference type="GO" id="GO:0009535">
    <property type="term" value="C:chloroplast thylakoid membrane"/>
    <property type="evidence" value="ECO:0007669"/>
    <property type="project" value="UniProtKB-SubCell"/>
</dbReference>
<dbReference type="Proteomes" id="UP000287651">
    <property type="component" value="Unassembled WGS sequence"/>
</dbReference>
<evidence type="ECO:0000313" key="8">
    <source>
        <dbReference type="EMBL" id="RRT62466.1"/>
    </source>
</evidence>
<dbReference type="Pfam" id="PF05757">
    <property type="entry name" value="PsbQ"/>
    <property type="match status" value="1"/>
</dbReference>
<comment type="caution">
    <text evidence="8">The sequence shown here is derived from an EMBL/GenBank/DDBJ whole genome shotgun (WGS) entry which is preliminary data.</text>
</comment>
<dbReference type="GO" id="GO:0005509">
    <property type="term" value="F:calcium ion binding"/>
    <property type="evidence" value="ECO:0007669"/>
    <property type="project" value="InterPro"/>
</dbReference>
<dbReference type="PANTHER" id="PTHR33399">
    <property type="entry name" value="OXYGEN-EVOLVING ENHANCER PROTEIN 3-1, CHLOROPLASTIC"/>
    <property type="match status" value="1"/>
</dbReference>
<reference evidence="8 9" key="1">
    <citation type="journal article" date="2014" name="Agronomy (Basel)">
        <title>A Draft Genome Sequence for Ensete ventricosum, the Drought-Tolerant Tree Against Hunger.</title>
        <authorList>
            <person name="Harrison J."/>
            <person name="Moore K.A."/>
            <person name="Paszkiewicz K."/>
            <person name="Jones T."/>
            <person name="Grant M."/>
            <person name="Ambacheew D."/>
            <person name="Muzemil S."/>
            <person name="Studholme D.J."/>
        </authorList>
    </citation>
    <scope>NUCLEOTIDE SEQUENCE [LARGE SCALE GENOMIC DNA]</scope>
</reference>
<gene>
    <name evidence="8" type="ORF">B296_00008445</name>
</gene>
<accession>A0A444DJA0</accession>
<evidence type="ECO:0000256" key="6">
    <source>
        <dbReference type="ARBA" id="ARBA00023136"/>
    </source>
</evidence>
<keyword evidence="3" id="KW-0934">Plastid</keyword>
<evidence type="ECO:0000256" key="3">
    <source>
        <dbReference type="ARBA" id="ARBA00022640"/>
    </source>
</evidence>
<dbReference type="Gene3D" id="1.20.120.290">
    <property type="entry name" value="Oxygen-evolving enhancer protein 3 (PsbQ), four-helix up-down bundle"/>
    <property type="match status" value="1"/>
</dbReference>
<dbReference type="PANTHER" id="PTHR33399:SF2">
    <property type="entry name" value="PHOTOSYNTHETIC NDH SUBUNIT OF LUMENAL LOCATION 3, CHLOROPLASTIC"/>
    <property type="match status" value="1"/>
</dbReference>
<evidence type="ECO:0000256" key="1">
    <source>
        <dbReference type="ARBA" id="ARBA00004334"/>
    </source>
</evidence>
<evidence type="ECO:0000313" key="9">
    <source>
        <dbReference type="Proteomes" id="UP000287651"/>
    </source>
</evidence>
<dbReference type="InterPro" id="IPR023222">
    <property type="entry name" value="PsbQ-like_dom_sf"/>
</dbReference>
<dbReference type="EMBL" id="AMZH03006974">
    <property type="protein sequence ID" value="RRT62466.1"/>
    <property type="molecule type" value="Genomic_DNA"/>
</dbReference>
<sequence>MSAYRLKHYAFDLLALGDLIGQDAWSYLRKYLCLRSTVMYYDFDKVISAAPEEQKQPLTDLAIRLFDSVEKVTRLHLHHPCRALEHTVIVVSIVSIQLEEAAKQRSDTMTQACYADTEAVLKEVMIRMA</sequence>
<dbReference type="AlphaFoldDB" id="A0A444DJA0"/>
<dbReference type="GO" id="GO:0009767">
    <property type="term" value="P:photosynthetic electron transport chain"/>
    <property type="evidence" value="ECO:0007669"/>
    <property type="project" value="TreeGrafter"/>
</dbReference>
<evidence type="ECO:0000256" key="4">
    <source>
        <dbReference type="ARBA" id="ARBA00022946"/>
    </source>
</evidence>